<evidence type="ECO:0000313" key="6">
    <source>
        <dbReference type="Proteomes" id="UP000188273"/>
    </source>
</evidence>
<evidence type="ECO:0000259" key="3">
    <source>
        <dbReference type="Pfam" id="PF00326"/>
    </source>
</evidence>
<evidence type="ECO:0000256" key="2">
    <source>
        <dbReference type="SAM" id="SignalP"/>
    </source>
</evidence>
<dbReference type="Gene3D" id="3.40.50.1820">
    <property type="entry name" value="alpha/beta hydrolase"/>
    <property type="match status" value="1"/>
</dbReference>
<dbReference type="EMBL" id="CP019633">
    <property type="protein sequence ID" value="AQQ09079.1"/>
    <property type="molecule type" value="Genomic_DNA"/>
</dbReference>
<dbReference type="InterPro" id="IPR002469">
    <property type="entry name" value="Peptidase_S9B_N"/>
</dbReference>
<feature type="compositionally biased region" description="Basic and acidic residues" evidence="1">
    <location>
        <begin position="138"/>
        <end position="153"/>
    </location>
</feature>
<evidence type="ECO:0000259" key="4">
    <source>
        <dbReference type="Pfam" id="PF00930"/>
    </source>
</evidence>
<reference evidence="6" key="1">
    <citation type="submission" date="2017-02" db="EMBL/GenBank/DDBJ databases">
        <title>Comparative genomics and description of representatives of a novel lineage of planctomycetes thriving in anoxic sediments.</title>
        <authorList>
            <person name="Spring S."/>
            <person name="Bunk B."/>
            <person name="Sproer C."/>
            <person name="Klenk H.-P."/>
        </authorList>
    </citation>
    <scope>NUCLEOTIDE SEQUENCE [LARGE SCALE GENOMIC DNA]</scope>
    <source>
        <strain evidence="6">L21-RPul-D3</strain>
    </source>
</reference>
<feature type="signal peptide" evidence="2">
    <location>
        <begin position="1"/>
        <end position="20"/>
    </location>
</feature>
<dbReference type="Pfam" id="PF00930">
    <property type="entry name" value="DPPIV_N"/>
    <property type="match status" value="1"/>
</dbReference>
<gene>
    <name evidence="5" type="primary">ptpA</name>
    <name evidence="5" type="ORF">L21SP3_00877</name>
</gene>
<dbReference type="RefSeq" id="WP_077539535.1">
    <property type="nucleotide sequence ID" value="NZ_CP019633.1"/>
</dbReference>
<dbReference type="Proteomes" id="UP000188273">
    <property type="component" value="Chromosome"/>
</dbReference>
<dbReference type="PANTHER" id="PTHR11731:SF118">
    <property type="entry name" value="BLR1971 PROTEIN"/>
    <property type="match status" value="1"/>
</dbReference>
<evidence type="ECO:0000313" key="5">
    <source>
        <dbReference type="EMBL" id="AQQ09079.1"/>
    </source>
</evidence>
<evidence type="ECO:0000256" key="1">
    <source>
        <dbReference type="SAM" id="MobiDB-lite"/>
    </source>
</evidence>
<dbReference type="STRING" id="1940790.L21SP3_00877"/>
<keyword evidence="6" id="KW-1185">Reference proteome</keyword>
<dbReference type="GO" id="GO:0006508">
    <property type="term" value="P:proteolysis"/>
    <property type="evidence" value="ECO:0007669"/>
    <property type="project" value="InterPro"/>
</dbReference>
<dbReference type="Pfam" id="PF00326">
    <property type="entry name" value="Peptidase_S9"/>
    <property type="match status" value="1"/>
</dbReference>
<feature type="chain" id="PRO_5013338051" evidence="2">
    <location>
        <begin position="21"/>
        <end position="768"/>
    </location>
</feature>
<dbReference type="EC" id="3.4.14.12" evidence="5"/>
<dbReference type="InterPro" id="IPR001375">
    <property type="entry name" value="Peptidase_S9_cat"/>
</dbReference>
<accession>A0A1Q2HNJ2</accession>
<proteinExistence type="predicted"/>
<dbReference type="Gene3D" id="2.140.10.30">
    <property type="entry name" value="Dipeptidylpeptidase IV, N-terminal domain"/>
    <property type="match status" value="1"/>
</dbReference>
<protein>
    <submittedName>
        <fullName evidence="5">Prolyl tripeptidyl peptidase</fullName>
        <ecNumber evidence="5">3.4.14.12</ecNumber>
    </submittedName>
</protein>
<name>A0A1Q2HNJ2_9BACT</name>
<keyword evidence="2" id="KW-0732">Signal</keyword>
<feature type="domain" description="Peptidase S9 prolyl oligopeptidase catalytic" evidence="3">
    <location>
        <begin position="566"/>
        <end position="755"/>
    </location>
</feature>
<dbReference type="InterPro" id="IPR029058">
    <property type="entry name" value="AB_hydrolase_fold"/>
</dbReference>
<organism evidence="5 6">
    <name type="scientific">Sedimentisphaera cyanobacteriorum</name>
    <dbReference type="NCBI Taxonomy" id="1940790"/>
    <lineage>
        <taxon>Bacteria</taxon>
        <taxon>Pseudomonadati</taxon>
        <taxon>Planctomycetota</taxon>
        <taxon>Phycisphaerae</taxon>
        <taxon>Sedimentisphaerales</taxon>
        <taxon>Sedimentisphaeraceae</taxon>
        <taxon>Sedimentisphaera</taxon>
    </lineage>
</organism>
<dbReference type="SUPFAM" id="SSF53474">
    <property type="entry name" value="alpha/beta-Hydrolases"/>
    <property type="match status" value="1"/>
</dbReference>
<dbReference type="PANTHER" id="PTHR11731">
    <property type="entry name" value="PROTEASE FAMILY S9B,C DIPEPTIDYL-PEPTIDASE IV-RELATED"/>
    <property type="match status" value="1"/>
</dbReference>
<feature type="domain" description="Dipeptidylpeptidase IV N-terminal" evidence="4">
    <location>
        <begin position="138"/>
        <end position="478"/>
    </location>
</feature>
<dbReference type="AlphaFoldDB" id="A0A1Q2HNJ2"/>
<dbReference type="KEGG" id="pbu:L21SP3_00877"/>
<dbReference type="OrthoDB" id="9812921at2"/>
<sequence length="768" mass="87216" precursor="true">MRQSISLITLIAAASIAASALDLYKKADESITNRGRGLVFTDSVNPNWIHGSSSFWYKRNVPEGSEYLLVCPDKKLRKRAFSHKDLAEKLSRALGKKYSPLKLPFNKVLFSKDLRQVSLEAEGKKFTYTLEDSNLKQVDSENNKPKNKAENKNAKPRKQLGKVSPNGKWRAFRKNHNLWFENMETGKEFAATQDGKLLNAYASSVPAPQKISDEDFLRGGESIKTNFTGAWSPDSKYFACHKVNLEGCGLLHLLKNAPKNSARPELYSYVYPMGADENVPECSPYVFCPSNKTGEKCDVKPIYRLYYGGAAGISWDRDSQTFTYLWRARGYKQAKLIEINAETAKPRTIISEKTDTTLPPMYREIYKLKTKPEILWTSEQKGWNQLYNVNRDTGEAKLLTPAPFFTKKIYFVNEKQRFAVIAGAASEEGDPYYRYIYKVNLDGKGIKLLTPGLGNHKVKFGPRHKYFIDSVSTVECPPEICLRNMEGEKVLELEKADISQLLETGWEPPVKFKTKAADGETDIYGNLFLPKNKKPQKAYPVLEHVYTGPHSYYTRKHFRPWCWEEVYTKLGFAVIRVDPRGTGCRSKKFHDYSYKNLGESGIDDRIAAIKQMAKKYPCIDASRVGCFGGSAGGYDAARALLIRPEFYSAAVAVSGNHDHRNDKAWWAEAWMSYPDEGQYKAQSNITAAKNLEGNLLLIHGDMDKNVHISASFQLAEALIKANKNFDFIPAVNSGHGCPELYYERRRWDYFIKHLKGLQPPEEYNIGKK</sequence>
<dbReference type="SUPFAM" id="SSF82171">
    <property type="entry name" value="DPP6 N-terminal domain-like"/>
    <property type="match status" value="1"/>
</dbReference>
<dbReference type="InterPro" id="IPR050278">
    <property type="entry name" value="Serine_Prot_S9B/DPPIV"/>
</dbReference>
<feature type="region of interest" description="Disordered" evidence="1">
    <location>
        <begin position="136"/>
        <end position="165"/>
    </location>
</feature>
<dbReference type="GO" id="GO:0008236">
    <property type="term" value="F:serine-type peptidase activity"/>
    <property type="evidence" value="ECO:0007669"/>
    <property type="project" value="InterPro"/>
</dbReference>
<keyword evidence="5" id="KW-0378">Hydrolase</keyword>